<name>A0ABX3VRA3_9MYCO</name>
<keyword evidence="4" id="KW-1185">Reference proteome</keyword>
<sequence>MAPLLNEQLRDYCPKKYLDDFDEFVKFNDSLPQRMGGPERTDNPRLSHYRNALTTGGWDVHQRLRDMDRDGVAGEIVFHGLNAGRQDLMPFNGAFGAFGIRGFDQELVAAGRHMYNRWLADFCSVEPDRHAGLAHVPIWDPEAAADEIEWAAEAGLKGINFPRPQPANPAYNDPAWDRFYAAAAANNMPLTTHAQAAGAPPVSQKPKPGDFEVYTLEIMGEGGRTALPLLLFGGVFDRHPNLKLVYTEVVDDWWPTTMARLDDFYLNFSSKLESLPEVLRVDTGPYPPTKLSALPSELCKQHVFIGWSCIAPFEAARAVEGGFDSQILWGSDYPHPEGSWQYPRSDDEVPITHLHLRDSFAAVPADKAAGMIGVNAANVYGMDVAKLQEVANRINSLTFQQLSVPYEDPVEDVLTRSARFCFRRSGPFG</sequence>
<keyword evidence="1" id="KW-0456">Lyase</keyword>
<dbReference type="Pfam" id="PF04909">
    <property type="entry name" value="Amidohydro_2"/>
    <property type="match status" value="1"/>
</dbReference>
<accession>A0ABX3VRA3</accession>
<protein>
    <recommendedName>
        <fullName evidence="2">Amidohydrolase-related domain-containing protein</fullName>
    </recommendedName>
</protein>
<dbReference type="Proteomes" id="UP000193801">
    <property type="component" value="Unassembled WGS sequence"/>
</dbReference>
<organism evidence="3 4">
    <name type="scientific">Mycobacterium paraense</name>
    <dbReference type="NCBI Taxonomy" id="767916"/>
    <lineage>
        <taxon>Bacteria</taxon>
        <taxon>Bacillati</taxon>
        <taxon>Actinomycetota</taxon>
        <taxon>Actinomycetes</taxon>
        <taxon>Mycobacteriales</taxon>
        <taxon>Mycobacteriaceae</taxon>
        <taxon>Mycobacterium</taxon>
        <taxon>Mycobacterium simiae complex</taxon>
    </lineage>
</organism>
<comment type="caution">
    <text evidence="3">The sequence shown here is derived from an EMBL/GenBank/DDBJ whole genome shotgun (WGS) entry which is preliminary data.</text>
</comment>
<evidence type="ECO:0000259" key="2">
    <source>
        <dbReference type="Pfam" id="PF04909"/>
    </source>
</evidence>
<dbReference type="EMBL" id="LQPK01000006">
    <property type="protein sequence ID" value="ORW32735.1"/>
    <property type="molecule type" value="Genomic_DNA"/>
</dbReference>
<feature type="domain" description="Amidohydrolase-related" evidence="2">
    <location>
        <begin position="103"/>
        <end position="381"/>
    </location>
</feature>
<dbReference type="InterPro" id="IPR006680">
    <property type="entry name" value="Amidohydro-rel"/>
</dbReference>
<proteinExistence type="predicted"/>
<dbReference type="PANTHER" id="PTHR21240">
    <property type="entry name" value="2-AMINO-3-CARBOXYLMUCONATE-6-SEMIALDEHYDE DECARBOXYLASE"/>
    <property type="match status" value="1"/>
</dbReference>
<reference evidence="3 4" key="1">
    <citation type="journal article" date="2015" name="Emerg. Microbes Infect.">
        <title>Characterization of 17 strains belonging to the Mycobacterium simiae complex and description of Mycobacterium paraense sp. nov.</title>
        <authorList>
            <person name="Fusco da Costa A.R."/>
            <person name="Fedrizzi T."/>
            <person name="Lopes M.L."/>
            <person name="Pecorari M."/>
            <person name="Oliveira da Costa W.L."/>
            <person name="Giacobazzi E."/>
            <person name="da Costa Bahia J.R."/>
            <person name="De Sanctis V."/>
            <person name="Batista Lima K.V."/>
            <person name="Bertorelli R."/>
            <person name="Grottola A."/>
            <person name="Fabio A."/>
            <person name="Mariottini A."/>
            <person name="Ferretti P."/>
            <person name="Di Leva F."/>
            <person name="Fregni Serpini G."/>
            <person name="Tagliazucchi S."/>
            <person name="Rumpianesi F."/>
            <person name="Jousson O."/>
            <person name="Segata N."/>
            <person name="Tortoli E."/>
        </authorList>
    </citation>
    <scope>NUCLEOTIDE SEQUENCE [LARGE SCALE GENOMIC DNA]</scope>
    <source>
        <strain evidence="3 4">FI-07156</strain>
    </source>
</reference>
<dbReference type="InterPro" id="IPR032465">
    <property type="entry name" value="ACMSD"/>
</dbReference>
<dbReference type="PANTHER" id="PTHR21240:SF28">
    <property type="entry name" value="ISO-OROTATE DECARBOXYLASE (EUROFUNG)"/>
    <property type="match status" value="1"/>
</dbReference>
<evidence type="ECO:0000313" key="4">
    <source>
        <dbReference type="Proteomes" id="UP000193801"/>
    </source>
</evidence>
<dbReference type="SUPFAM" id="SSF51556">
    <property type="entry name" value="Metallo-dependent hydrolases"/>
    <property type="match status" value="1"/>
</dbReference>
<dbReference type="Gene3D" id="3.20.20.140">
    <property type="entry name" value="Metal-dependent hydrolases"/>
    <property type="match status" value="1"/>
</dbReference>
<dbReference type="InterPro" id="IPR032466">
    <property type="entry name" value="Metal_Hydrolase"/>
</dbReference>
<evidence type="ECO:0000256" key="1">
    <source>
        <dbReference type="ARBA" id="ARBA00023239"/>
    </source>
</evidence>
<evidence type="ECO:0000313" key="3">
    <source>
        <dbReference type="EMBL" id="ORW32735.1"/>
    </source>
</evidence>
<gene>
    <name evidence="3" type="ORF">AWB91_09600</name>
</gene>